<evidence type="ECO:0000259" key="8">
    <source>
        <dbReference type="PROSITE" id="PS51462"/>
    </source>
</evidence>
<dbReference type="Pfam" id="PF00293">
    <property type="entry name" value="NUDIX"/>
    <property type="match status" value="1"/>
</dbReference>
<dbReference type="Gene3D" id="3.90.79.10">
    <property type="entry name" value="Nucleoside Triphosphate Pyrophosphohydrolase"/>
    <property type="match status" value="1"/>
</dbReference>
<keyword evidence="10" id="KW-1185">Reference proteome</keyword>
<dbReference type="EMBL" id="BMLY01000004">
    <property type="protein sequence ID" value="GGP26980.1"/>
    <property type="molecule type" value="Genomic_DNA"/>
</dbReference>
<evidence type="ECO:0000256" key="1">
    <source>
        <dbReference type="ARBA" id="ARBA00000847"/>
    </source>
</evidence>
<comment type="similarity">
    <text evidence="3">Belongs to the Nudix hydrolase family. NudK subfamily.</text>
</comment>
<keyword evidence="5" id="KW-0378">Hydrolase</keyword>
<reference evidence="10" key="1">
    <citation type="journal article" date="2019" name="Int. J. Syst. Evol. Microbiol.">
        <title>The Global Catalogue of Microorganisms (GCM) 10K type strain sequencing project: providing services to taxonomists for standard genome sequencing and annotation.</title>
        <authorList>
            <consortium name="The Broad Institute Genomics Platform"/>
            <consortium name="The Broad Institute Genome Sequencing Center for Infectious Disease"/>
            <person name="Wu L."/>
            <person name="Ma J."/>
        </authorList>
    </citation>
    <scope>NUCLEOTIDE SEQUENCE [LARGE SCALE GENOMIC DNA]</scope>
    <source>
        <strain evidence="10">CGMCC 1.8860</strain>
    </source>
</reference>
<dbReference type="Proteomes" id="UP000621859">
    <property type="component" value="Unassembled WGS sequence"/>
</dbReference>
<evidence type="ECO:0000256" key="2">
    <source>
        <dbReference type="ARBA" id="ARBA00001946"/>
    </source>
</evidence>
<evidence type="ECO:0000256" key="4">
    <source>
        <dbReference type="ARBA" id="ARBA00016377"/>
    </source>
</evidence>
<gene>
    <name evidence="9" type="ORF">GCM10010971_27990</name>
</gene>
<dbReference type="PROSITE" id="PS51462">
    <property type="entry name" value="NUDIX"/>
    <property type="match status" value="1"/>
</dbReference>
<dbReference type="SUPFAM" id="SSF55811">
    <property type="entry name" value="Nudix"/>
    <property type="match status" value="1"/>
</dbReference>
<evidence type="ECO:0000256" key="6">
    <source>
        <dbReference type="ARBA" id="ARBA00032162"/>
    </source>
</evidence>
<comment type="caution">
    <text evidence="9">The sequence shown here is derived from an EMBL/GenBank/DDBJ whole genome shotgun (WGS) entry which is preliminary data.</text>
</comment>
<evidence type="ECO:0000256" key="5">
    <source>
        <dbReference type="ARBA" id="ARBA00022801"/>
    </source>
</evidence>
<comment type="cofactor">
    <cofactor evidence="2">
        <name>Mg(2+)</name>
        <dbReference type="ChEBI" id="CHEBI:18420"/>
    </cofactor>
</comment>
<accession>A0ABQ2PNM2</accession>
<dbReference type="PANTHER" id="PTHR11839">
    <property type="entry name" value="UDP/ADP-SUGAR PYROPHOSPHATASE"/>
    <property type="match status" value="1"/>
</dbReference>
<sequence>MRLCAKPEPKPMKDDQHLIETGIASERVFDGALLHINRDTVRLPDDSTATREYIQHPGAVMVIPVMDDGRLLMERQFRYPFKRVFLEFPAGKLDPNEDPLTCGKRELLEETGYTARHWRKLGVLHPIISYTSEEIHIFLAQGLESGKAQLDEGEFLELVIKDQAELIAGILDGSVTDGKTVAGAFWLEQLIKAGELQGEGH</sequence>
<dbReference type="InterPro" id="IPR000086">
    <property type="entry name" value="NUDIX_hydrolase_dom"/>
</dbReference>
<evidence type="ECO:0000256" key="7">
    <source>
        <dbReference type="ARBA" id="ARBA00032272"/>
    </source>
</evidence>
<feature type="domain" description="Nudix hydrolase" evidence="8">
    <location>
        <begin position="54"/>
        <end position="189"/>
    </location>
</feature>
<comment type="catalytic activity">
    <reaction evidence="1">
        <text>GDP-alpha-D-mannose + H2O = alpha-D-mannose 1-phosphate + GMP + 2 H(+)</text>
        <dbReference type="Rhea" id="RHEA:27978"/>
        <dbReference type="ChEBI" id="CHEBI:15377"/>
        <dbReference type="ChEBI" id="CHEBI:15378"/>
        <dbReference type="ChEBI" id="CHEBI:57527"/>
        <dbReference type="ChEBI" id="CHEBI:58115"/>
        <dbReference type="ChEBI" id="CHEBI:58409"/>
    </reaction>
</comment>
<name>A0ABQ2PNM2_9NEIS</name>
<proteinExistence type="inferred from homology"/>
<evidence type="ECO:0000313" key="9">
    <source>
        <dbReference type="EMBL" id="GGP26980.1"/>
    </source>
</evidence>
<evidence type="ECO:0000313" key="10">
    <source>
        <dbReference type="Proteomes" id="UP000621859"/>
    </source>
</evidence>
<organism evidence="9 10">
    <name type="scientific">Silvimonas amylolytica</name>
    <dbReference type="NCBI Taxonomy" id="449663"/>
    <lineage>
        <taxon>Bacteria</taxon>
        <taxon>Pseudomonadati</taxon>
        <taxon>Pseudomonadota</taxon>
        <taxon>Betaproteobacteria</taxon>
        <taxon>Neisseriales</taxon>
        <taxon>Chitinibacteraceae</taxon>
        <taxon>Silvimonas</taxon>
    </lineage>
</organism>
<evidence type="ECO:0000256" key="3">
    <source>
        <dbReference type="ARBA" id="ARBA00007275"/>
    </source>
</evidence>
<protein>
    <recommendedName>
        <fullName evidence="4">GDP-mannose pyrophosphatase</fullName>
    </recommendedName>
    <alternativeName>
        <fullName evidence="6">GDP-mannose hydrolase</fullName>
    </alternativeName>
    <alternativeName>
        <fullName evidence="7">GDPMK</fullName>
    </alternativeName>
</protein>
<dbReference type="InterPro" id="IPR015797">
    <property type="entry name" value="NUDIX_hydrolase-like_dom_sf"/>
</dbReference>
<dbReference type="PANTHER" id="PTHR11839:SF18">
    <property type="entry name" value="NUDIX HYDROLASE DOMAIN-CONTAINING PROTEIN"/>
    <property type="match status" value="1"/>
</dbReference>